<feature type="transmembrane region" description="Helical" evidence="9">
    <location>
        <begin position="13"/>
        <end position="34"/>
    </location>
</feature>
<dbReference type="SMART" id="SM00387">
    <property type="entry name" value="HATPase_c"/>
    <property type="match status" value="1"/>
</dbReference>
<dbReference type="InterPro" id="IPR003594">
    <property type="entry name" value="HATPase_dom"/>
</dbReference>
<gene>
    <name evidence="11" type="primary">zraS</name>
    <name evidence="11" type="ORF">TFUB20_02474</name>
</gene>
<dbReference type="OrthoDB" id="9815750at2"/>
<protein>
    <recommendedName>
        <fullName evidence="2">histidine kinase</fullName>
        <ecNumber evidence="2">2.7.13.3</ecNumber>
    </recommendedName>
</protein>
<keyword evidence="7" id="KW-0067">ATP-binding</keyword>
<keyword evidence="8" id="KW-0902">Two-component regulatory system</keyword>
<dbReference type="InterPro" id="IPR005467">
    <property type="entry name" value="His_kinase_dom"/>
</dbReference>
<dbReference type="GO" id="GO:0005524">
    <property type="term" value="F:ATP binding"/>
    <property type="evidence" value="ECO:0007669"/>
    <property type="project" value="UniProtKB-KW"/>
</dbReference>
<keyword evidence="3" id="KW-0597">Phosphoprotein</keyword>
<dbReference type="SUPFAM" id="SSF55874">
    <property type="entry name" value="ATPase domain of HSP90 chaperone/DNA topoisomerase II/histidine kinase"/>
    <property type="match status" value="1"/>
</dbReference>
<dbReference type="GO" id="GO:0004673">
    <property type="term" value="F:protein histidine kinase activity"/>
    <property type="evidence" value="ECO:0007669"/>
    <property type="project" value="UniProtKB-EC"/>
</dbReference>
<keyword evidence="6" id="KW-0418">Kinase</keyword>
<dbReference type="Proteomes" id="UP000182057">
    <property type="component" value="Unassembled WGS sequence"/>
</dbReference>
<dbReference type="PANTHER" id="PTHR43065">
    <property type="entry name" value="SENSOR HISTIDINE KINASE"/>
    <property type="match status" value="1"/>
</dbReference>
<proteinExistence type="predicted"/>
<dbReference type="EC" id="2.7.13.3" evidence="2"/>
<evidence type="ECO:0000259" key="10">
    <source>
        <dbReference type="PROSITE" id="PS50109"/>
    </source>
</evidence>
<dbReference type="AlphaFoldDB" id="A0A1D3UW78"/>
<reference evidence="11 12" key="1">
    <citation type="submission" date="2016-09" db="EMBL/GenBank/DDBJ databases">
        <authorList>
            <person name="Capua I."/>
            <person name="De Benedictis P."/>
            <person name="Joannis T."/>
            <person name="Lombin L.H."/>
            <person name="Cattoli G."/>
        </authorList>
    </citation>
    <scope>NUCLEOTIDE SEQUENCE [LARGE SCALE GENOMIC DNA]</scope>
    <source>
        <strain evidence="11 12">UB20</strain>
    </source>
</reference>
<evidence type="ECO:0000256" key="6">
    <source>
        <dbReference type="ARBA" id="ARBA00022777"/>
    </source>
</evidence>
<dbReference type="InterPro" id="IPR036890">
    <property type="entry name" value="HATPase_C_sf"/>
</dbReference>
<dbReference type="Gene3D" id="3.30.565.10">
    <property type="entry name" value="Histidine kinase-like ATPase, C-terminal domain"/>
    <property type="match status" value="1"/>
</dbReference>
<dbReference type="InterPro" id="IPR004358">
    <property type="entry name" value="Sig_transdc_His_kin-like_C"/>
</dbReference>
<feature type="transmembrane region" description="Helical" evidence="9">
    <location>
        <begin position="142"/>
        <end position="165"/>
    </location>
</feature>
<evidence type="ECO:0000256" key="4">
    <source>
        <dbReference type="ARBA" id="ARBA00022679"/>
    </source>
</evidence>
<feature type="domain" description="Histidine kinase" evidence="10">
    <location>
        <begin position="182"/>
        <end position="384"/>
    </location>
</feature>
<dbReference type="RefSeq" id="WP_074450240.1">
    <property type="nucleotide sequence ID" value="NZ_FMMM01000078.1"/>
</dbReference>
<evidence type="ECO:0000256" key="9">
    <source>
        <dbReference type="SAM" id="Phobius"/>
    </source>
</evidence>
<dbReference type="PANTHER" id="PTHR43065:SF10">
    <property type="entry name" value="PEROXIDE STRESS-ACTIVATED HISTIDINE KINASE MAK3"/>
    <property type="match status" value="1"/>
</dbReference>
<comment type="catalytic activity">
    <reaction evidence="1">
        <text>ATP + protein L-histidine = ADP + protein N-phospho-L-histidine.</text>
        <dbReference type="EC" id="2.7.13.3"/>
    </reaction>
</comment>
<keyword evidence="5" id="KW-0547">Nucleotide-binding</keyword>
<dbReference type="Pfam" id="PF02518">
    <property type="entry name" value="HATPase_c"/>
    <property type="match status" value="1"/>
</dbReference>
<evidence type="ECO:0000256" key="1">
    <source>
        <dbReference type="ARBA" id="ARBA00000085"/>
    </source>
</evidence>
<evidence type="ECO:0000313" key="11">
    <source>
        <dbReference type="EMBL" id="SCQ24387.1"/>
    </source>
</evidence>
<name>A0A1D3UW78_TANFO</name>
<sequence length="387" mass="43998">MNNLYESRRDLKYAFIIGAILIAIVSVVVSDMLIRKLAREERVRMEIWTEAYRVLTTENTDQNLMVVLRIIESNTSIPVILCDDAGNILSHRNIDVRGNDEDAFLKRKVTEFQSKNPPLAVEIGPNSYQYLYYDDSILLKRLLMYPYVQLSVVFIFILIAFLALASTKKAEQNKVWVGLSKETAHQLGTPISSLIAWIEYLKTKEVDGAYLHEMEKDVKRLEVIADRFSKIGSDPALKLLNVNEAIRSACDYMSTRISSKIRIKTLLSDQSLFVMMNESLFSWVIENLTKNAVDAMEGQGTITICTGSRKQRVWIDVTDTGKGIPKSRFQTIFNPGYTTKKRGWGLGLSLVRRIVETTPGSEIYVKSSEIGKGTTFRIEMRLRSPSK</sequence>
<evidence type="ECO:0000256" key="3">
    <source>
        <dbReference type="ARBA" id="ARBA00022553"/>
    </source>
</evidence>
<dbReference type="PROSITE" id="PS50109">
    <property type="entry name" value="HIS_KIN"/>
    <property type="match status" value="1"/>
</dbReference>
<dbReference type="PRINTS" id="PR00344">
    <property type="entry name" value="BCTRLSENSOR"/>
</dbReference>
<evidence type="ECO:0000256" key="8">
    <source>
        <dbReference type="ARBA" id="ARBA00023012"/>
    </source>
</evidence>
<evidence type="ECO:0000313" key="12">
    <source>
        <dbReference type="Proteomes" id="UP000182057"/>
    </source>
</evidence>
<organism evidence="11 12">
    <name type="scientific">Tannerella forsythia</name>
    <name type="common">Bacteroides forsythus</name>
    <dbReference type="NCBI Taxonomy" id="28112"/>
    <lineage>
        <taxon>Bacteria</taxon>
        <taxon>Pseudomonadati</taxon>
        <taxon>Bacteroidota</taxon>
        <taxon>Bacteroidia</taxon>
        <taxon>Bacteroidales</taxon>
        <taxon>Tannerellaceae</taxon>
        <taxon>Tannerella</taxon>
    </lineage>
</organism>
<dbReference type="EMBL" id="FMMM01000078">
    <property type="protein sequence ID" value="SCQ24387.1"/>
    <property type="molecule type" value="Genomic_DNA"/>
</dbReference>
<keyword evidence="9" id="KW-1133">Transmembrane helix</keyword>
<keyword evidence="9" id="KW-0472">Membrane</keyword>
<evidence type="ECO:0000256" key="2">
    <source>
        <dbReference type="ARBA" id="ARBA00012438"/>
    </source>
</evidence>
<keyword evidence="9" id="KW-0812">Transmembrane</keyword>
<accession>A0A1D3UW78</accession>
<evidence type="ECO:0000256" key="7">
    <source>
        <dbReference type="ARBA" id="ARBA00022840"/>
    </source>
</evidence>
<dbReference type="GO" id="GO:0000160">
    <property type="term" value="P:phosphorelay signal transduction system"/>
    <property type="evidence" value="ECO:0007669"/>
    <property type="project" value="UniProtKB-KW"/>
</dbReference>
<keyword evidence="4 11" id="KW-0808">Transferase</keyword>
<evidence type="ECO:0000256" key="5">
    <source>
        <dbReference type="ARBA" id="ARBA00022741"/>
    </source>
</evidence>